<proteinExistence type="predicted"/>
<dbReference type="InterPro" id="IPR009651">
    <property type="entry name" value="Met_g_lyase_put"/>
</dbReference>
<protein>
    <recommendedName>
        <fullName evidence="2">Methionine gamma-lyase</fullName>
    </recommendedName>
</protein>
<dbReference type="Pfam" id="PF06838">
    <property type="entry name" value="Met_gamma_lyase"/>
    <property type="match status" value="1"/>
</dbReference>
<dbReference type="SUPFAM" id="SSF53383">
    <property type="entry name" value="PLP-dependent transferases"/>
    <property type="match status" value="1"/>
</dbReference>
<dbReference type="Gene3D" id="3.90.1150.60">
    <property type="entry name" value="Methioning gamme-lyase, C-terminal domain"/>
    <property type="match status" value="1"/>
</dbReference>
<dbReference type="InterPro" id="IPR015424">
    <property type="entry name" value="PyrdxlP-dep_Trfase"/>
</dbReference>
<sequence length="411" mass="44271">MINFEEIELNALNAVNKNCFPYEEAALHNTRKVIKAFRKHKVSDYYLKPTTGYAYSDVGREKLDLIYADIFHAEAALVRSQFVSGTHALAVALLGVLRPGDEIISATGTPYDTMQTIIGYPVKTPGSLADVGVSYKEIAMSGNKVAIKELQSAMTPKTRMVLIQRSCGYSDARKTLTVAAIGEICSAVKMINPDCLCFVDNCYGEFIEKQEPTDVGADLIAGSLIKNLGGGLAPTGGYIVGREDLVELASYRLTAPGLGGEMGATLGDTAREFYQGLFFAPHVVLQAVKTSIFAAAVFAQLGYDVTPHYSDTRSDIIQAIRLESRERLRAFCGAIQANSPVDAHVVPVPSELPGYQDEIIMAAGTFVQGASIELSADGPMREPYNVYLQGGLTFEHGRVAIMSAAEMVGGK</sequence>
<accession>A0A645BNN6</accession>
<organism evidence="1">
    <name type="scientific">bioreactor metagenome</name>
    <dbReference type="NCBI Taxonomy" id="1076179"/>
    <lineage>
        <taxon>unclassified sequences</taxon>
        <taxon>metagenomes</taxon>
        <taxon>ecological metagenomes</taxon>
    </lineage>
</organism>
<dbReference type="AlphaFoldDB" id="A0A645BNN6"/>
<dbReference type="EMBL" id="VSSQ01019393">
    <property type="protein sequence ID" value="MPM63404.1"/>
    <property type="molecule type" value="Genomic_DNA"/>
</dbReference>
<dbReference type="InterPro" id="IPR015421">
    <property type="entry name" value="PyrdxlP-dep_Trfase_major"/>
</dbReference>
<evidence type="ECO:0008006" key="2">
    <source>
        <dbReference type="Google" id="ProtNLM"/>
    </source>
</evidence>
<comment type="caution">
    <text evidence="1">The sequence shown here is derived from an EMBL/GenBank/DDBJ whole genome shotgun (WGS) entry which is preliminary data.</text>
</comment>
<name>A0A645BNN6_9ZZZZ</name>
<gene>
    <name evidence="1" type="ORF">SDC9_110284</name>
</gene>
<dbReference type="Gene3D" id="3.40.640.10">
    <property type="entry name" value="Type I PLP-dependent aspartate aminotransferase-like (Major domain)"/>
    <property type="match status" value="1"/>
</dbReference>
<dbReference type="PANTHER" id="PTHR46658:SF1">
    <property type="entry name" value="CYS OR MET METABOLISM PYRIDOXAL-PHOSPHATE-DEPENDENT ENZYME"/>
    <property type="match status" value="1"/>
</dbReference>
<evidence type="ECO:0000313" key="1">
    <source>
        <dbReference type="EMBL" id="MPM63404.1"/>
    </source>
</evidence>
<reference evidence="1" key="1">
    <citation type="submission" date="2019-08" db="EMBL/GenBank/DDBJ databases">
        <authorList>
            <person name="Kucharzyk K."/>
            <person name="Murdoch R.W."/>
            <person name="Higgins S."/>
            <person name="Loffler F."/>
        </authorList>
    </citation>
    <scope>NUCLEOTIDE SEQUENCE</scope>
</reference>
<dbReference type="PANTHER" id="PTHR46658">
    <property type="entry name" value="CYS OR MET METABOLISM PYRIDOXAL-PHOSPHATE-DEPENDENT ENZYME"/>
    <property type="match status" value="1"/>
</dbReference>